<proteinExistence type="predicted"/>
<evidence type="ECO:0000259" key="1">
    <source>
        <dbReference type="PROSITE" id="PS51186"/>
    </source>
</evidence>
<organism evidence="2 3">
    <name type="scientific">Oceanobacillus zhaokaii</name>
    <dbReference type="NCBI Taxonomy" id="2052660"/>
    <lineage>
        <taxon>Bacteria</taxon>
        <taxon>Bacillati</taxon>
        <taxon>Bacillota</taxon>
        <taxon>Bacilli</taxon>
        <taxon>Bacillales</taxon>
        <taxon>Bacillaceae</taxon>
        <taxon>Oceanobacillus</taxon>
    </lineage>
</organism>
<dbReference type="CDD" id="cd04301">
    <property type="entry name" value="NAT_SF"/>
    <property type="match status" value="1"/>
</dbReference>
<feature type="domain" description="N-acetyltransferase" evidence="1">
    <location>
        <begin position="1"/>
        <end position="141"/>
    </location>
</feature>
<sequence length="143" mass="16972">MNLQITKELNKKAKQYIDDELYKFNLKHLPEDLGGRYEEINLFLKDENGFVFGGILAEVCWNWLEIQTFMIDENIRKLGFGTKLLLEIEKIAIEKECDFIKVDTLSFQALGFYEKNGYQMFGCLDNVGRDYKHYYLKKDLKNF</sequence>
<evidence type="ECO:0000313" key="2">
    <source>
        <dbReference type="EMBL" id="AXI08767.1"/>
    </source>
</evidence>
<keyword evidence="3" id="KW-1185">Reference proteome</keyword>
<dbReference type="InterPro" id="IPR000182">
    <property type="entry name" value="GNAT_dom"/>
</dbReference>
<gene>
    <name evidence="2" type="ORF">CUC15_07495</name>
</gene>
<dbReference type="OrthoDB" id="9787920at2"/>
<dbReference type="Pfam" id="PF00583">
    <property type="entry name" value="Acetyltransf_1"/>
    <property type="match status" value="1"/>
</dbReference>
<reference evidence="3" key="1">
    <citation type="submission" date="2017-11" db="EMBL/GenBank/DDBJ databases">
        <authorList>
            <person name="Zhu W."/>
        </authorList>
    </citation>
    <scope>NUCLEOTIDE SEQUENCE [LARGE SCALE GENOMIC DNA]</scope>
    <source>
        <strain evidence="3">160</strain>
    </source>
</reference>
<keyword evidence="2" id="KW-0808">Transferase</keyword>
<dbReference type="PROSITE" id="PS51186">
    <property type="entry name" value="GNAT"/>
    <property type="match status" value="1"/>
</dbReference>
<dbReference type="GO" id="GO:0016747">
    <property type="term" value="F:acyltransferase activity, transferring groups other than amino-acyl groups"/>
    <property type="evidence" value="ECO:0007669"/>
    <property type="project" value="InterPro"/>
</dbReference>
<dbReference type="InterPro" id="IPR016181">
    <property type="entry name" value="Acyl_CoA_acyltransferase"/>
</dbReference>
<protein>
    <submittedName>
        <fullName evidence="2">GNAT family N-acetyltransferase</fullName>
    </submittedName>
</protein>
<dbReference type="AlphaFoldDB" id="A0A345PFI7"/>
<dbReference type="SUPFAM" id="SSF55729">
    <property type="entry name" value="Acyl-CoA N-acyltransferases (Nat)"/>
    <property type="match status" value="1"/>
</dbReference>
<dbReference type="Proteomes" id="UP000253908">
    <property type="component" value="Chromosome"/>
</dbReference>
<evidence type="ECO:0000313" key="3">
    <source>
        <dbReference type="Proteomes" id="UP000253908"/>
    </source>
</evidence>
<dbReference type="EMBL" id="CP024848">
    <property type="protein sequence ID" value="AXI08767.1"/>
    <property type="molecule type" value="Genomic_DNA"/>
</dbReference>
<dbReference type="KEGG" id="ocn:CUC15_07495"/>
<dbReference type="RefSeq" id="WP_114916064.1">
    <property type="nucleotide sequence ID" value="NZ_CP024848.1"/>
</dbReference>
<dbReference type="Gene3D" id="3.40.630.30">
    <property type="match status" value="1"/>
</dbReference>
<name>A0A345PFI7_9BACI</name>
<accession>A0A345PFI7</accession>